<feature type="transmembrane region" description="Helical" evidence="2">
    <location>
        <begin position="142"/>
        <end position="159"/>
    </location>
</feature>
<feature type="transmembrane region" description="Helical" evidence="2">
    <location>
        <begin position="114"/>
        <end position="135"/>
    </location>
</feature>
<dbReference type="EMBL" id="BOMB01000052">
    <property type="protein sequence ID" value="GID16099.1"/>
    <property type="molecule type" value="Genomic_DNA"/>
</dbReference>
<sequence>MSALVVAVVLGAAVLHAGWNALAKAIPDRLVASALIGLVYLVGGGIGALLLPLPPVRAWPYLVASALLQTAYLLLLTAAYRHGEFGRVYPVARGMSPLLVTIVTVVVLGERLPWGALAGIAVVCAALGSLVFLGGRPRRGDGLGLAAATGTVIAAYTLVDGIGVRTAGAALPYAAWLFLLQGPVLPLVCRLLSGPGFGRTLLRYAPRGAAGGLLSLLSYGAVVWAQRAGSVPLVSALRETSVLFAGVLGALFFAERFSRARMAVTVLAVAGIVLMETAQ</sequence>
<dbReference type="GO" id="GO:0016020">
    <property type="term" value="C:membrane"/>
    <property type="evidence" value="ECO:0007669"/>
    <property type="project" value="InterPro"/>
</dbReference>
<evidence type="ECO:0000313" key="4">
    <source>
        <dbReference type="EMBL" id="GID16099.1"/>
    </source>
</evidence>
<gene>
    <name evidence="4" type="ORF">Aru02nite_69880</name>
</gene>
<proteinExistence type="inferred from homology"/>
<feature type="transmembrane region" description="Helical" evidence="2">
    <location>
        <begin position="58"/>
        <end position="80"/>
    </location>
</feature>
<dbReference type="Proteomes" id="UP000612808">
    <property type="component" value="Unassembled WGS sequence"/>
</dbReference>
<keyword evidence="2" id="KW-1133">Transmembrane helix</keyword>
<keyword evidence="2" id="KW-0812">Transmembrane</keyword>
<name>A0A8J3NE82_9ACTN</name>
<feature type="domain" description="EamA" evidence="3">
    <location>
        <begin position="142"/>
        <end position="275"/>
    </location>
</feature>
<dbReference type="SUPFAM" id="SSF103481">
    <property type="entry name" value="Multidrug resistance efflux transporter EmrE"/>
    <property type="match status" value="2"/>
</dbReference>
<comment type="similarity">
    <text evidence="1">Belongs to the EamA transporter family.</text>
</comment>
<protein>
    <submittedName>
        <fullName evidence="4">Membrane protein</fullName>
    </submittedName>
</protein>
<comment type="caution">
    <text evidence="4">The sequence shown here is derived from an EMBL/GenBank/DDBJ whole genome shotgun (WGS) entry which is preliminary data.</text>
</comment>
<accession>A0A8J3NE82</accession>
<feature type="transmembrane region" description="Helical" evidence="2">
    <location>
        <begin position="204"/>
        <end position="225"/>
    </location>
</feature>
<dbReference type="Gene3D" id="1.10.3730.20">
    <property type="match status" value="2"/>
</dbReference>
<keyword evidence="5" id="KW-1185">Reference proteome</keyword>
<feature type="transmembrane region" description="Helical" evidence="2">
    <location>
        <begin position="231"/>
        <end position="253"/>
    </location>
</feature>
<evidence type="ECO:0000256" key="2">
    <source>
        <dbReference type="SAM" id="Phobius"/>
    </source>
</evidence>
<evidence type="ECO:0000256" key="1">
    <source>
        <dbReference type="ARBA" id="ARBA00007362"/>
    </source>
</evidence>
<dbReference type="AlphaFoldDB" id="A0A8J3NE82"/>
<evidence type="ECO:0000259" key="3">
    <source>
        <dbReference type="Pfam" id="PF00892"/>
    </source>
</evidence>
<feature type="transmembrane region" description="Helical" evidence="2">
    <location>
        <begin position="33"/>
        <end position="51"/>
    </location>
</feature>
<dbReference type="RefSeq" id="WP_203664709.1">
    <property type="nucleotide sequence ID" value="NZ_BAAAZM010000027.1"/>
</dbReference>
<organism evidence="4 5">
    <name type="scientific">Actinocatenispora rupis</name>
    <dbReference type="NCBI Taxonomy" id="519421"/>
    <lineage>
        <taxon>Bacteria</taxon>
        <taxon>Bacillati</taxon>
        <taxon>Actinomycetota</taxon>
        <taxon>Actinomycetes</taxon>
        <taxon>Micromonosporales</taxon>
        <taxon>Micromonosporaceae</taxon>
        <taxon>Actinocatenispora</taxon>
    </lineage>
</organism>
<feature type="transmembrane region" description="Helical" evidence="2">
    <location>
        <begin position="171"/>
        <end position="192"/>
    </location>
</feature>
<keyword evidence="2" id="KW-0472">Membrane</keyword>
<dbReference type="InterPro" id="IPR000620">
    <property type="entry name" value="EamA_dom"/>
</dbReference>
<dbReference type="InterPro" id="IPR037185">
    <property type="entry name" value="EmrE-like"/>
</dbReference>
<reference evidence="4" key="1">
    <citation type="submission" date="2021-01" db="EMBL/GenBank/DDBJ databases">
        <title>Whole genome shotgun sequence of Actinocatenispora rupis NBRC 107355.</title>
        <authorList>
            <person name="Komaki H."/>
            <person name="Tamura T."/>
        </authorList>
    </citation>
    <scope>NUCLEOTIDE SEQUENCE</scope>
    <source>
        <strain evidence="4">NBRC 107355</strain>
    </source>
</reference>
<dbReference type="Pfam" id="PF00892">
    <property type="entry name" value="EamA"/>
    <property type="match status" value="1"/>
</dbReference>
<evidence type="ECO:0000313" key="5">
    <source>
        <dbReference type="Proteomes" id="UP000612808"/>
    </source>
</evidence>